<organism evidence="16 17">
    <name type="scientific">Varunaivibrio sulfuroxidans</name>
    <dbReference type="NCBI Taxonomy" id="1773489"/>
    <lineage>
        <taxon>Bacteria</taxon>
        <taxon>Pseudomonadati</taxon>
        <taxon>Pseudomonadota</taxon>
        <taxon>Alphaproteobacteria</taxon>
        <taxon>Rhodospirillales</taxon>
        <taxon>Magnetovibrionaceae</taxon>
        <taxon>Varunaivibrio</taxon>
    </lineage>
</organism>
<feature type="transmembrane region" description="Helical" evidence="15">
    <location>
        <begin position="157"/>
        <end position="180"/>
    </location>
</feature>
<gene>
    <name evidence="16" type="ORF">EDD55_102138</name>
</gene>
<dbReference type="RefSeq" id="WP_132938067.1">
    <property type="nucleotide sequence ID" value="NZ_CP119676.1"/>
</dbReference>
<evidence type="ECO:0000256" key="5">
    <source>
        <dbReference type="ARBA" id="ARBA00022475"/>
    </source>
</evidence>
<evidence type="ECO:0000256" key="12">
    <source>
        <dbReference type="ARBA" id="ARBA00023136"/>
    </source>
</evidence>
<proteinExistence type="inferred from homology"/>
<evidence type="ECO:0000256" key="14">
    <source>
        <dbReference type="RuleBase" id="RU003943"/>
    </source>
</evidence>
<feature type="transmembrane region" description="Helical" evidence="15">
    <location>
        <begin position="6"/>
        <end position="28"/>
    </location>
</feature>
<dbReference type="GO" id="GO:0043190">
    <property type="term" value="C:ATP-binding cassette (ABC) transporter complex"/>
    <property type="evidence" value="ECO:0007669"/>
    <property type="project" value="InterPro"/>
</dbReference>
<keyword evidence="6" id="KW-0997">Cell inner membrane</keyword>
<evidence type="ECO:0000256" key="1">
    <source>
        <dbReference type="ARBA" id="ARBA00002313"/>
    </source>
</evidence>
<reference evidence="16 17" key="1">
    <citation type="submission" date="2019-03" db="EMBL/GenBank/DDBJ databases">
        <title>Genomic Encyclopedia of Type Strains, Phase IV (KMG-IV): sequencing the most valuable type-strain genomes for metagenomic binning, comparative biology and taxonomic classification.</title>
        <authorList>
            <person name="Goeker M."/>
        </authorList>
    </citation>
    <scope>NUCLEOTIDE SEQUENCE [LARGE SCALE GENOMIC DNA]</scope>
    <source>
        <strain evidence="16 17">DSM 101688</strain>
    </source>
</reference>
<dbReference type="CDD" id="cd06550">
    <property type="entry name" value="TM_ABC_iron-siderophores_like"/>
    <property type="match status" value="1"/>
</dbReference>
<evidence type="ECO:0000256" key="2">
    <source>
        <dbReference type="ARBA" id="ARBA00004429"/>
    </source>
</evidence>
<feature type="transmembrane region" description="Helical" evidence="15">
    <location>
        <begin position="239"/>
        <end position="260"/>
    </location>
</feature>
<evidence type="ECO:0000313" key="16">
    <source>
        <dbReference type="EMBL" id="TCS64099.1"/>
    </source>
</evidence>
<keyword evidence="11" id="KW-0406">Ion transport</keyword>
<evidence type="ECO:0000256" key="15">
    <source>
        <dbReference type="SAM" id="Phobius"/>
    </source>
</evidence>
<keyword evidence="9" id="KW-0864">Zinc transport</keyword>
<keyword evidence="4 14" id="KW-0813">Transport</keyword>
<keyword evidence="12 15" id="KW-0472">Membrane</keyword>
<evidence type="ECO:0000256" key="13">
    <source>
        <dbReference type="ARBA" id="ARBA00040080"/>
    </source>
</evidence>
<dbReference type="Gene3D" id="1.10.3470.10">
    <property type="entry name" value="ABC transporter involved in vitamin B12 uptake, BtuC"/>
    <property type="match status" value="1"/>
</dbReference>
<evidence type="ECO:0000256" key="7">
    <source>
        <dbReference type="ARBA" id="ARBA00022692"/>
    </source>
</evidence>
<comment type="caution">
    <text evidence="16">The sequence shown here is derived from an EMBL/GenBank/DDBJ whole genome shotgun (WGS) entry which is preliminary data.</text>
</comment>
<dbReference type="PANTHER" id="PTHR30477:SF23">
    <property type="entry name" value="HIGH-AFFINITY ZINC UPTAKE SYSTEM MEMBRANE PROTEIN ZNUB"/>
    <property type="match status" value="1"/>
</dbReference>
<dbReference type="OrthoDB" id="9783937at2"/>
<evidence type="ECO:0000256" key="6">
    <source>
        <dbReference type="ARBA" id="ARBA00022519"/>
    </source>
</evidence>
<feature type="transmembrane region" description="Helical" evidence="15">
    <location>
        <begin position="57"/>
        <end position="74"/>
    </location>
</feature>
<evidence type="ECO:0000256" key="9">
    <source>
        <dbReference type="ARBA" id="ARBA00022906"/>
    </source>
</evidence>
<comment type="function">
    <text evidence="1">Involved in the high-affinity zinc uptake transport system.</text>
</comment>
<keyword evidence="10 15" id="KW-1133">Transmembrane helix</keyword>
<dbReference type="EMBL" id="SLZW01000002">
    <property type="protein sequence ID" value="TCS64099.1"/>
    <property type="molecule type" value="Genomic_DNA"/>
</dbReference>
<dbReference type="GO" id="GO:0010043">
    <property type="term" value="P:response to zinc ion"/>
    <property type="evidence" value="ECO:0007669"/>
    <property type="project" value="TreeGrafter"/>
</dbReference>
<evidence type="ECO:0000256" key="3">
    <source>
        <dbReference type="ARBA" id="ARBA00008034"/>
    </source>
</evidence>
<dbReference type="Proteomes" id="UP000295304">
    <property type="component" value="Unassembled WGS sequence"/>
</dbReference>
<feature type="transmembrane region" description="Helical" evidence="15">
    <location>
        <begin position="86"/>
        <end position="107"/>
    </location>
</feature>
<evidence type="ECO:0000256" key="4">
    <source>
        <dbReference type="ARBA" id="ARBA00022448"/>
    </source>
</evidence>
<evidence type="ECO:0000313" key="17">
    <source>
        <dbReference type="Proteomes" id="UP000295304"/>
    </source>
</evidence>
<dbReference type="AlphaFoldDB" id="A0A4R3JDI1"/>
<dbReference type="FunFam" id="1.10.3470.10:FF:000002">
    <property type="entry name" value="Zinc ABC transporter permease subunit ZnuB"/>
    <property type="match status" value="1"/>
</dbReference>
<dbReference type="InterPro" id="IPR001626">
    <property type="entry name" value="ABC_TroCD"/>
</dbReference>
<evidence type="ECO:0000256" key="11">
    <source>
        <dbReference type="ARBA" id="ARBA00023065"/>
    </source>
</evidence>
<dbReference type="GO" id="GO:0055085">
    <property type="term" value="P:transmembrane transport"/>
    <property type="evidence" value="ECO:0007669"/>
    <property type="project" value="InterPro"/>
</dbReference>
<keyword evidence="5" id="KW-1003">Cell membrane</keyword>
<accession>A0A4R3JDI1</accession>
<feature type="transmembrane region" description="Helical" evidence="15">
    <location>
        <begin position="215"/>
        <end position="233"/>
    </location>
</feature>
<comment type="subcellular location">
    <subcellularLocation>
        <location evidence="2">Cell inner membrane</location>
        <topology evidence="2">Multi-pass membrane protein</topology>
    </subcellularLocation>
    <subcellularLocation>
        <location evidence="14">Cell membrane</location>
        <topology evidence="14">Multi-pass membrane protein</topology>
    </subcellularLocation>
</comment>
<keyword evidence="8" id="KW-0862">Zinc</keyword>
<evidence type="ECO:0000256" key="8">
    <source>
        <dbReference type="ARBA" id="ARBA00022833"/>
    </source>
</evidence>
<dbReference type="SUPFAM" id="SSF81345">
    <property type="entry name" value="ABC transporter involved in vitamin B12 uptake, BtuC"/>
    <property type="match status" value="1"/>
</dbReference>
<dbReference type="InterPro" id="IPR037294">
    <property type="entry name" value="ABC_BtuC-like"/>
</dbReference>
<feature type="transmembrane region" description="Helical" evidence="15">
    <location>
        <begin position="186"/>
        <end position="203"/>
    </location>
</feature>
<keyword evidence="7 14" id="KW-0812">Transmembrane</keyword>
<dbReference type="Pfam" id="PF00950">
    <property type="entry name" value="ABC-3"/>
    <property type="match status" value="1"/>
</dbReference>
<sequence length="270" mass="28280">MDDFLWRALLAGTGVALVAGPLGAFVVWRRMAYFGAALSHSALLGIALGFLLHIDPMIGVIAVSFTVAVLLVVLQRQKRLADDTLLGILAHGALALGLVIVAFLQSVRFDLMAYLFGDILAAGWSDVAWIFAGGAVVLVTLAVIWKPLLTASVHEELAFVEGVPVGAVNLAFMVLLAFVVALAMKVVGVLLVTSLLIIPAASVRRFSATPEAMAVLAAVAGVASVIGGLWGSYRFDTPSGPSIVLCAVVIFVVATVVPKITKRPKITGRR</sequence>
<name>A0A4R3JDI1_9PROT</name>
<keyword evidence="17" id="KW-1185">Reference proteome</keyword>
<dbReference type="PANTHER" id="PTHR30477">
    <property type="entry name" value="ABC-TRANSPORTER METAL-BINDING PROTEIN"/>
    <property type="match status" value="1"/>
</dbReference>
<feature type="transmembrane region" description="Helical" evidence="15">
    <location>
        <begin position="33"/>
        <end position="51"/>
    </location>
</feature>
<protein>
    <recommendedName>
        <fullName evidence="13">High-affinity zinc uptake system membrane protein ZnuB</fullName>
    </recommendedName>
</protein>
<comment type="similarity">
    <text evidence="3 14">Belongs to the ABC-3 integral membrane protein family.</text>
</comment>
<dbReference type="GO" id="GO:0006829">
    <property type="term" value="P:zinc ion transport"/>
    <property type="evidence" value="ECO:0007669"/>
    <property type="project" value="UniProtKB-KW"/>
</dbReference>
<evidence type="ECO:0000256" key="10">
    <source>
        <dbReference type="ARBA" id="ARBA00022989"/>
    </source>
</evidence>
<feature type="transmembrane region" description="Helical" evidence="15">
    <location>
        <begin position="127"/>
        <end position="145"/>
    </location>
</feature>